<comment type="caution">
    <text evidence="1">The sequence shown here is derived from an EMBL/GenBank/DDBJ whole genome shotgun (WGS) entry which is preliminary data.</text>
</comment>
<sequence length="52" mass="5322">EEKQWQVLTVDVVPVANAVTLAVARRTTTRSATTAAADQTVAVGTAAAVNVV</sequence>
<keyword evidence="2" id="KW-1185">Reference proteome</keyword>
<reference evidence="1 2" key="1">
    <citation type="submission" date="2021-05" db="EMBL/GenBank/DDBJ databases">
        <title>Genome Assembly of Synthetic Allotetraploid Brassica napus Reveals Homoeologous Exchanges between Subgenomes.</title>
        <authorList>
            <person name="Davis J.T."/>
        </authorList>
    </citation>
    <scope>NUCLEOTIDE SEQUENCE [LARGE SCALE GENOMIC DNA]</scope>
    <source>
        <strain evidence="2">cv. Da-Ae</strain>
        <tissue evidence="1">Seedling</tissue>
    </source>
</reference>
<feature type="non-terminal residue" evidence="1">
    <location>
        <position position="1"/>
    </location>
</feature>
<name>A0ABQ8CAD9_BRANA</name>
<accession>A0ABQ8CAD9</accession>
<gene>
    <name evidence="1" type="ORF">HID58_036829</name>
</gene>
<dbReference type="EMBL" id="JAGKQM010000009">
    <property type="protein sequence ID" value="KAH0913508.1"/>
    <property type="molecule type" value="Genomic_DNA"/>
</dbReference>
<proteinExistence type="predicted"/>
<protein>
    <submittedName>
        <fullName evidence="1">Uncharacterized protein</fullName>
    </submittedName>
</protein>
<organism evidence="1 2">
    <name type="scientific">Brassica napus</name>
    <name type="common">Rape</name>
    <dbReference type="NCBI Taxonomy" id="3708"/>
    <lineage>
        <taxon>Eukaryota</taxon>
        <taxon>Viridiplantae</taxon>
        <taxon>Streptophyta</taxon>
        <taxon>Embryophyta</taxon>
        <taxon>Tracheophyta</taxon>
        <taxon>Spermatophyta</taxon>
        <taxon>Magnoliopsida</taxon>
        <taxon>eudicotyledons</taxon>
        <taxon>Gunneridae</taxon>
        <taxon>Pentapetalae</taxon>
        <taxon>rosids</taxon>
        <taxon>malvids</taxon>
        <taxon>Brassicales</taxon>
        <taxon>Brassicaceae</taxon>
        <taxon>Brassiceae</taxon>
        <taxon>Brassica</taxon>
    </lineage>
</organism>
<dbReference type="Proteomes" id="UP000824890">
    <property type="component" value="Unassembled WGS sequence"/>
</dbReference>
<evidence type="ECO:0000313" key="1">
    <source>
        <dbReference type="EMBL" id="KAH0913508.1"/>
    </source>
</evidence>
<evidence type="ECO:0000313" key="2">
    <source>
        <dbReference type="Proteomes" id="UP000824890"/>
    </source>
</evidence>